<dbReference type="EMBL" id="PGFA01000001">
    <property type="protein sequence ID" value="PJJ60546.1"/>
    <property type="molecule type" value="Genomic_DNA"/>
</dbReference>
<gene>
    <name evidence="2" type="ORF">CLV45_1975</name>
</gene>
<feature type="transmembrane region" description="Helical" evidence="1">
    <location>
        <begin position="21"/>
        <end position="40"/>
    </location>
</feature>
<keyword evidence="1" id="KW-0472">Membrane</keyword>
<organism evidence="2 3">
    <name type="scientific">Hymenobacter chitinivorans DSM 11115</name>
    <dbReference type="NCBI Taxonomy" id="1121954"/>
    <lineage>
        <taxon>Bacteria</taxon>
        <taxon>Pseudomonadati</taxon>
        <taxon>Bacteroidota</taxon>
        <taxon>Cytophagia</taxon>
        <taxon>Cytophagales</taxon>
        <taxon>Hymenobacteraceae</taxon>
        <taxon>Hymenobacter</taxon>
    </lineage>
</organism>
<evidence type="ECO:0000256" key="1">
    <source>
        <dbReference type="SAM" id="Phobius"/>
    </source>
</evidence>
<protein>
    <submittedName>
        <fullName evidence="2">Uncharacterized protein</fullName>
    </submittedName>
</protein>
<evidence type="ECO:0000313" key="2">
    <source>
        <dbReference type="EMBL" id="PJJ60546.1"/>
    </source>
</evidence>
<proteinExistence type="predicted"/>
<dbReference type="Proteomes" id="UP000228535">
    <property type="component" value="Unassembled WGS sequence"/>
</dbReference>
<evidence type="ECO:0000313" key="3">
    <source>
        <dbReference type="Proteomes" id="UP000228535"/>
    </source>
</evidence>
<dbReference type="AlphaFoldDB" id="A0A2M9BRG4"/>
<comment type="caution">
    <text evidence="2">The sequence shown here is derived from an EMBL/GenBank/DDBJ whole genome shotgun (WGS) entry which is preliminary data.</text>
</comment>
<accession>A0A2M9BRG4</accession>
<name>A0A2M9BRG4_9BACT</name>
<keyword evidence="3" id="KW-1185">Reference proteome</keyword>
<reference evidence="2 3" key="1">
    <citation type="submission" date="2017-11" db="EMBL/GenBank/DDBJ databases">
        <title>Genomic Encyclopedia of Archaeal and Bacterial Type Strains, Phase II (KMG-II): From Individual Species to Whole Genera.</title>
        <authorList>
            <person name="Goeker M."/>
        </authorList>
    </citation>
    <scope>NUCLEOTIDE SEQUENCE [LARGE SCALE GENOMIC DNA]</scope>
    <source>
        <strain evidence="2 3">DSM 11115</strain>
    </source>
</reference>
<keyword evidence="1" id="KW-0812">Transmembrane</keyword>
<sequence>MPRISLPQSFAKRRMLYTGGHLLYTSLIVVLMGIMLRWMMGDELIEVDAATAVAGRVTKCDVNRQHYYWYLNDEPVRYDLWSFTAGDSATQVMQARILAQNKDNIYYYNTLAYYIKKGDLLQKAANSPLLTLRRGTQLTTWTCAPDTGRQAP</sequence>
<keyword evidence="1" id="KW-1133">Transmembrane helix</keyword>